<dbReference type="Gene3D" id="2.160.20.10">
    <property type="entry name" value="Single-stranded right-handed beta-helix, Pectin lyase-like"/>
    <property type="match status" value="9"/>
</dbReference>
<feature type="domain" description="DUF1565" evidence="1">
    <location>
        <begin position="2321"/>
        <end position="2468"/>
    </location>
</feature>
<feature type="domain" description="Right handed beta helix" evidence="2">
    <location>
        <begin position="1248"/>
        <end position="1414"/>
    </location>
</feature>
<feature type="domain" description="Right handed beta helix" evidence="2">
    <location>
        <begin position="448"/>
        <end position="569"/>
    </location>
</feature>
<dbReference type="SMART" id="SM00710">
    <property type="entry name" value="PbH1"/>
    <property type="match status" value="31"/>
</dbReference>
<protein>
    <recommendedName>
        <fullName evidence="4">DUF1565 domain-containing protein</fullName>
    </recommendedName>
</protein>
<dbReference type="InterPro" id="IPR011459">
    <property type="entry name" value="DUF1565"/>
</dbReference>
<dbReference type="InterPro" id="IPR026444">
    <property type="entry name" value="Secre_tail"/>
</dbReference>
<name>A0A381SW51_9ZZZZ</name>
<dbReference type="InterPro" id="IPR012334">
    <property type="entry name" value="Pectin_lyas_fold"/>
</dbReference>
<dbReference type="SUPFAM" id="SSF51126">
    <property type="entry name" value="Pectin lyase-like"/>
    <property type="match status" value="9"/>
</dbReference>
<proteinExistence type="predicted"/>
<dbReference type="EMBL" id="UINC01003664">
    <property type="protein sequence ID" value="SVA08250.1"/>
    <property type="molecule type" value="Genomic_DNA"/>
</dbReference>
<dbReference type="InterPro" id="IPR011050">
    <property type="entry name" value="Pectin_lyase_fold/virulence"/>
</dbReference>
<evidence type="ECO:0008006" key="4">
    <source>
        <dbReference type="Google" id="ProtNLM"/>
    </source>
</evidence>
<accession>A0A381SW51</accession>
<feature type="domain" description="DUF1565" evidence="1">
    <location>
        <begin position="630"/>
        <end position="805"/>
    </location>
</feature>
<evidence type="ECO:0000259" key="1">
    <source>
        <dbReference type="Pfam" id="PF07602"/>
    </source>
</evidence>
<dbReference type="Pfam" id="PF13229">
    <property type="entry name" value="Beta_helix"/>
    <property type="match status" value="2"/>
</dbReference>
<dbReference type="Pfam" id="PF07602">
    <property type="entry name" value="DUF1565"/>
    <property type="match status" value="2"/>
</dbReference>
<gene>
    <name evidence="3" type="ORF">METZ01_LOCUS61104</name>
</gene>
<reference evidence="3" key="1">
    <citation type="submission" date="2018-05" db="EMBL/GenBank/DDBJ databases">
        <authorList>
            <person name="Lanie J.A."/>
            <person name="Ng W.-L."/>
            <person name="Kazmierczak K.M."/>
            <person name="Andrzejewski T.M."/>
            <person name="Davidsen T.M."/>
            <person name="Wayne K.J."/>
            <person name="Tettelin H."/>
            <person name="Glass J.I."/>
            <person name="Rusch D."/>
            <person name="Podicherti R."/>
            <person name="Tsui H.-C.T."/>
            <person name="Winkler M.E."/>
        </authorList>
    </citation>
    <scope>NUCLEOTIDE SEQUENCE</scope>
</reference>
<dbReference type="Gene3D" id="2.60.40.4070">
    <property type="match status" value="1"/>
</dbReference>
<organism evidence="3">
    <name type="scientific">marine metagenome</name>
    <dbReference type="NCBI Taxonomy" id="408172"/>
    <lineage>
        <taxon>unclassified sequences</taxon>
        <taxon>metagenomes</taxon>
        <taxon>ecological metagenomes</taxon>
    </lineage>
</organism>
<dbReference type="NCBIfam" id="TIGR04183">
    <property type="entry name" value="Por_Secre_tail"/>
    <property type="match status" value="1"/>
</dbReference>
<dbReference type="PANTHER" id="PTHR11319">
    <property type="entry name" value="G PROTEIN-COUPLED RECEPTOR-RELATED"/>
    <property type="match status" value="1"/>
</dbReference>
<dbReference type="InterPro" id="IPR006626">
    <property type="entry name" value="PbH1"/>
</dbReference>
<sequence length="2665" mass="278109">MGDCDLKIFKNIIITIFTSAILFGESFHVSVLGSDETGNGSESNPFASIQLGLNTCADNDTVIVSAGIYVENINWPSTMSINLIGSGAFDCIIDGDSLDAVINMVEYPTATIDTTTKIIGFTIQNGMDIGDNGGGIRCIGAGPYLMDLIVRNNKSSRSGGGWTQSGGSGGGIFISESNPILENLYLSGNIADAEGGGIYFQNSDPIIENVTVVNNTASSAGGGIYCFGNTFSMNHVTISGNYSPYVSGIFYDGTSFDMINSIIWENTPNAVAITTANEQLTISYSNIRGGWEGVGNIDSNPLFCSLGNDAYTLAENSPCYGTGENGTYMGAHDIGCGPVYGGPIWHVDALGSDQTADGSAFNPFLTIQKGILSCNAGDTVLVAAGNYFENIFWPVTNGIVMIGSGAADCIIDGNQNGSVIRFDSENIDPSSIISGFKIKNGSFSNGGGIFCQNSSPTIMDVIIAGNDATNHGGGITLYYSEPIIRRVTIAGNTAGSYGGGIYGTNSNPVLDHVTITDNSSLDDGGGIFCANASNFILHNSIVWGNNGNEITISDPTNSSFVATYSDIRDGWIGAGNIDANPLFCSSANSNYTLADNSPCLGAGENGVDIGAYGAGCVPIIESPIHYVSIDGSDETGDGSQSNPFATIQKGIGTSNAGDTVLVTPGVYSENIIWPGISGIKLIGGGESECTIDGNQNGSVIRFNSPTVDSTTLIRGFTLQNGSHTNGGGIYMNQSSPSIEHVTIINNEAINNGGGLTLQNSNPSLTFVTIANNSSVYGAGGIYCGYNSSPTITNVTVTGNSNINDNANQNFGGMYCETNAGPVLLNCSIWGNGGNEIFIPSNSSFSASYSNIRGGWEGAGNIDANPLFCDAENNDFNIAENSPCAGSGHNGANIGSKNVDCGPIYAGPVWYVATAGSDQSGDGSEFNPFMTIEKGINYCNTNDTVLVGPGTYNENIIWPATKGIRLVGSGETDCIIDGGGNERVLYLDGVDSTTSISNFKIQNGSSTEGGGIFIDNSKLTLSFLTVQGNNAVSAGGPFGGGPDGKGGGIYCNASTVNINYLTITENSTNSIGGGICLFSSDINLNNVIINGNSANTGNEIFVGYNAIISISNSIVWGPNSQIFLDQNGILNATYSNIRGNLAGEGNIDSNPLFCDSENGDFTLAENSPCLGTGENGTNMGRFGMGCEAVYNGPVWHISSTTGSDGTGDGSQSNPYLTIQKGINTCSSGDTVLMEPGVYMENIYWPATNGIKLIGSSEIDCIIDGNQNGSVISFNFNSIDSTTVLKGFRIQNGGSNNPMLPAGGGSGLDVFESSPTIINVTITNNSSYNLGGGINLSNSSPILEFVTITDNTSIDGSGGIYCGYNSNPTITNVTITGNTGSMISSGVYCENNTNPVMKNCILWGNNGIDLFVSSSASLSATYSIIRGGWEGSGNFDTNPLFCNLDSSNYGLADNSPCIGAGEAGIDIGAHGVSCGPVYSGPSWYASVSGSDQSGDGSEEFPFLTIQKALNSCNTADSVLVASGIYFENISWPSTNGIKLIGSGATETILDGSEQGTVVVINSTIVDTSTLITGFLIQNGATLFDNNYNSIGGGVYLSGSSPTIANLIIAGNSGSMDASGITLTSASPLLKNITITNNYTFETNAGALYCIDDANPVLQNCIIWGNHGGDIQVNNNSTLSATYSNIRGNWIGDGNIDANPLFCNMNIENYTLAENSPCVGSGVGGVNMGANDIGCGPIYAGPTWYVATTGSDQSGDGSDNNPFSTIQKGIDYCNSGDTVNVSSGTYSENINWPESNGINLIGSDDSECIINGNQNGSVILINSDRVDSNTVIKGFRIQNGDNYYGGGINLINASPTLENLTITNNHGTRGGGLSANSNIKMVDINITNNSSNSRGGGVHFNYSNASLVNVTVDNNSSVYGGGIYLNNSHINLENSGIVNNSSSSGGGGIYLTNSDPSLASVTLTDNYSSFGAELYAYNSNLNLVNSIIWGHENQIDLQDNTASLSATYSDIRGGWSGTGNIDLNPLFCNPDSANYSFAENSPCLGAGENGINMGSNELGCGPIYNGPVWHVSTSGSDEAGDGSDIAPYGSIQNALYSCNTGDTILVAEGTYNENLNWPITNGIKLIGSGPDNCILDGSENESVMIFNSSDLIDYSTVIEDFRIQNGLSSAGGGIRVLKGDPKFMNVVIAGNSSDYGGGIYCSGFSSPIFRNATITGNSSSNGAGIFCTENASPNLNSCIIWQNDGNQILVSSGSLYASFSNIKDGWEGFGNIEERPLFCYPGNDDYTIAENSPCVGSGQNGTNMGALDIGCDSVYVRPVFFVDISGSDETGDGSQANPFRSIQKGINETISGDTVFVSAGEYVENIIWPNRNIKLIGDGPNESIIDGGFNGNVIRFDGNNDNLINFNTIISGFTIQNGYSELGGGIYVYSSTPLFENLLITQNISNGLGGGIYCSSTSSNIRLTRSTIIDNWAAGGSGIFNSESNLLIENCIVWSDSLQEIGSNNGSTFIRYSNILGGWGGDSNINIDPLFCNPDSGDFTLAEDSPCVGTGENGVNMGAFGIGCAAILGLSDEFIPTEYALFQNYPNPFNPKTTIRYDIPDNSFVNLSVFDIMGRKIKTLVNEKQTPGRKTIIWNATNTTGSKVSASMYFYVIQAGKFRETKKMVLLK</sequence>
<evidence type="ECO:0000313" key="3">
    <source>
        <dbReference type="EMBL" id="SVA08250.1"/>
    </source>
</evidence>
<evidence type="ECO:0000259" key="2">
    <source>
        <dbReference type="Pfam" id="PF13229"/>
    </source>
</evidence>
<dbReference type="PANTHER" id="PTHR11319:SF35">
    <property type="entry name" value="OUTER MEMBRANE PROTEIN PMPC-RELATED"/>
    <property type="match status" value="1"/>
</dbReference>
<dbReference type="InterPro" id="IPR039448">
    <property type="entry name" value="Beta_helix"/>
</dbReference>